<accession>A0A1I0IMF4</accession>
<dbReference type="Pfam" id="PF03022">
    <property type="entry name" value="MRJP"/>
    <property type="match status" value="1"/>
</dbReference>
<dbReference type="EMBL" id="FOHO01000017">
    <property type="protein sequence ID" value="SET97551.1"/>
    <property type="molecule type" value="Genomic_DNA"/>
</dbReference>
<evidence type="ECO:0000256" key="2">
    <source>
        <dbReference type="ARBA" id="ARBA00022525"/>
    </source>
</evidence>
<evidence type="ECO:0000256" key="1">
    <source>
        <dbReference type="ARBA" id="ARBA00004613"/>
    </source>
</evidence>
<dbReference type="GO" id="GO:0005576">
    <property type="term" value="C:extracellular region"/>
    <property type="evidence" value="ECO:0007669"/>
    <property type="project" value="UniProtKB-SubCell"/>
</dbReference>
<dbReference type="Gene3D" id="2.120.10.30">
    <property type="entry name" value="TolB, C-terminal domain"/>
    <property type="match status" value="1"/>
</dbReference>
<evidence type="ECO:0000256" key="3">
    <source>
        <dbReference type="SAM" id="SignalP"/>
    </source>
</evidence>
<reference evidence="4 5" key="1">
    <citation type="submission" date="2016-10" db="EMBL/GenBank/DDBJ databases">
        <authorList>
            <person name="de Groot N.N."/>
        </authorList>
    </citation>
    <scope>NUCLEOTIDE SEQUENCE [LARGE SCALE GENOMIC DNA]</scope>
    <source>
        <strain evidence="4 5">DSM 17862</strain>
    </source>
</reference>
<evidence type="ECO:0000313" key="5">
    <source>
        <dbReference type="Proteomes" id="UP000199180"/>
    </source>
</evidence>
<keyword evidence="5" id="KW-1185">Reference proteome</keyword>
<dbReference type="InterPro" id="IPR011042">
    <property type="entry name" value="6-blade_b-propeller_TolB-like"/>
</dbReference>
<comment type="subcellular location">
    <subcellularLocation>
        <location evidence="1">Secreted</location>
    </subcellularLocation>
</comment>
<dbReference type="SUPFAM" id="SSF63829">
    <property type="entry name" value="Calcium-dependent phosphotriesterase"/>
    <property type="match status" value="1"/>
</dbReference>
<keyword evidence="3" id="KW-0732">Signal</keyword>
<keyword evidence="2" id="KW-0964">Secreted</keyword>
<dbReference type="OrthoDB" id="9797664at2"/>
<dbReference type="STRING" id="364199.SAMN04489858_11724"/>
<organism evidence="4 5">
    <name type="scientific">Paracoccus homiensis</name>
    <dbReference type="NCBI Taxonomy" id="364199"/>
    <lineage>
        <taxon>Bacteria</taxon>
        <taxon>Pseudomonadati</taxon>
        <taxon>Pseudomonadota</taxon>
        <taxon>Alphaproteobacteria</taxon>
        <taxon>Rhodobacterales</taxon>
        <taxon>Paracoccaceae</taxon>
        <taxon>Paracoccus</taxon>
    </lineage>
</organism>
<proteinExistence type="predicted"/>
<dbReference type="PANTHER" id="PTHR10009:SF18">
    <property type="entry name" value="PROTEIN YELLOW-LIKE PROTEIN"/>
    <property type="match status" value="1"/>
</dbReference>
<name>A0A1I0IMF4_9RHOB</name>
<dbReference type="RefSeq" id="WP_090737333.1">
    <property type="nucleotide sequence ID" value="NZ_FOHO01000017.1"/>
</dbReference>
<protein>
    <submittedName>
        <fullName evidence="4">Major royal jelly protein</fullName>
    </submittedName>
</protein>
<dbReference type="Proteomes" id="UP000199180">
    <property type="component" value="Unassembled WGS sequence"/>
</dbReference>
<dbReference type="PANTHER" id="PTHR10009">
    <property type="entry name" value="PROTEIN YELLOW-RELATED"/>
    <property type="match status" value="1"/>
</dbReference>
<evidence type="ECO:0000313" key="4">
    <source>
        <dbReference type="EMBL" id="SET97551.1"/>
    </source>
</evidence>
<sequence length="396" mass="43879">MRHKLTKSIGAALFLAPPLWAAEPEVIAEWVSLPYIVVDTATKSTWENSELFGKALVQGAKVDSQGNFYVSTARWGGKEIPATLSKLVKTGDGWALEAYPSEAMNDIANAAGLKAVLGFEIDRNDVMWIFDQGHVAGEPNANGDAKLVLWDIKANQEVQRYNFTAEDPDPQCSFLNVVVVDNDSGFAYIADSGIFCDPLHGGLITYDMNTNSVRRLLDQHRFTNDEPNFFFNIGDRPILKNGRMRTGADGIALSADKRTLYWTNLTGNHLYSLPTRILRDFGTNETVIEGAVEVAAVLPTNTDGMTADSAGNIYMTALSLDGIMKFDPSTRRVSRFAYHPDMNWPDTLAWGPDGEMYVVSNNLHLWVDGDMTFDDSQSPNFRIWKIPDVGQSYTTQ</sequence>
<dbReference type="AlphaFoldDB" id="A0A1I0IMF4"/>
<feature type="chain" id="PRO_5011577332" evidence="3">
    <location>
        <begin position="22"/>
        <end position="396"/>
    </location>
</feature>
<gene>
    <name evidence="4" type="ORF">SAMN04489858_11724</name>
</gene>
<dbReference type="InterPro" id="IPR017996">
    <property type="entry name" value="MRJP/yellow-related"/>
</dbReference>
<feature type="signal peptide" evidence="3">
    <location>
        <begin position="1"/>
        <end position="21"/>
    </location>
</feature>